<protein>
    <recommendedName>
        <fullName evidence="8">Holo-[acyl-carrier-protein] synthase</fullName>
        <shortName evidence="8">Holo-ACP synthase</shortName>
        <ecNumber evidence="8">2.7.8.7</ecNumber>
    </recommendedName>
    <alternativeName>
        <fullName evidence="8">4'-phosphopantetheinyl transferase AcpS</fullName>
    </alternativeName>
</protein>
<dbReference type="PATRIC" id="fig|1423813.3.peg.1214"/>
<organism evidence="10 11">
    <name type="scientific">Paucilactobacillus vaccinostercus DSM 20634</name>
    <dbReference type="NCBI Taxonomy" id="1423813"/>
    <lineage>
        <taxon>Bacteria</taxon>
        <taxon>Bacillati</taxon>
        <taxon>Bacillota</taxon>
        <taxon>Bacilli</taxon>
        <taxon>Lactobacillales</taxon>
        <taxon>Lactobacillaceae</taxon>
        <taxon>Paucilactobacillus</taxon>
    </lineage>
</organism>
<comment type="cofactor">
    <cofactor evidence="8">
        <name>Mg(2+)</name>
        <dbReference type="ChEBI" id="CHEBI:18420"/>
    </cofactor>
</comment>
<evidence type="ECO:0000256" key="3">
    <source>
        <dbReference type="ARBA" id="ARBA00022723"/>
    </source>
</evidence>
<dbReference type="RefSeq" id="WP_057777020.1">
    <property type="nucleotide sequence ID" value="NZ_AYYY01000001.1"/>
</dbReference>
<keyword evidence="8" id="KW-0963">Cytoplasm</keyword>
<name>A0A0R2AFU1_9LACO</name>
<dbReference type="SUPFAM" id="SSF56214">
    <property type="entry name" value="4'-phosphopantetheinyl transferase"/>
    <property type="match status" value="1"/>
</dbReference>
<evidence type="ECO:0000313" key="11">
    <source>
        <dbReference type="Proteomes" id="UP000051733"/>
    </source>
</evidence>
<evidence type="ECO:0000256" key="5">
    <source>
        <dbReference type="ARBA" id="ARBA00022842"/>
    </source>
</evidence>
<dbReference type="EC" id="2.7.8.7" evidence="8"/>
<feature type="binding site" evidence="8">
    <location>
        <position position="8"/>
    </location>
    <ligand>
        <name>Mg(2+)</name>
        <dbReference type="ChEBI" id="CHEBI:18420"/>
    </ligand>
</feature>
<evidence type="ECO:0000256" key="7">
    <source>
        <dbReference type="ARBA" id="ARBA00023160"/>
    </source>
</evidence>
<keyword evidence="4 8" id="KW-0276">Fatty acid metabolism</keyword>
<keyword evidence="3 8" id="KW-0479">Metal-binding</keyword>
<evidence type="ECO:0000256" key="1">
    <source>
        <dbReference type="ARBA" id="ARBA00022516"/>
    </source>
</evidence>
<dbReference type="Gene3D" id="3.90.470.20">
    <property type="entry name" value="4'-phosphopantetheinyl transferase domain"/>
    <property type="match status" value="1"/>
</dbReference>
<accession>A0A0R2AFU1</accession>
<sequence length="120" mass="13475">MIIGTGIDLTEIERIKQMHVEHPHMFDKILTPNERAQYEKRQGQAQAEYLAGRFSLKESFSKALGTGIGRHFSFQDAEFLDDELGKPHAVQSVFDGVVHVSVSHTAQLVMTQVILEGKPE</sequence>
<feature type="binding site" evidence="8">
    <location>
        <position position="58"/>
    </location>
    <ligand>
        <name>Mg(2+)</name>
        <dbReference type="ChEBI" id="CHEBI:18420"/>
    </ligand>
</feature>
<comment type="caution">
    <text evidence="10">The sequence shown here is derived from an EMBL/GenBank/DDBJ whole genome shotgun (WGS) entry which is preliminary data.</text>
</comment>
<dbReference type="NCBIfam" id="TIGR00516">
    <property type="entry name" value="acpS"/>
    <property type="match status" value="1"/>
</dbReference>
<dbReference type="EMBL" id="AYYY01000001">
    <property type="protein sequence ID" value="KRM62761.1"/>
    <property type="molecule type" value="Genomic_DNA"/>
</dbReference>
<evidence type="ECO:0000256" key="4">
    <source>
        <dbReference type="ARBA" id="ARBA00022832"/>
    </source>
</evidence>
<keyword evidence="1 8" id="KW-0444">Lipid biosynthesis</keyword>
<proteinExistence type="inferred from homology"/>
<dbReference type="GO" id="GO:0008897">
    <property type="term" value="F:holo-[acyl-carrier-protein] synthase activity"/>
    <property type="evidence" value="ECO:0007669"/>
    <property type="project" value="UniProtKB-UniRule"/>
</dbReference>
<evidence type="ECO:0000313" key="10">
    <source>
        <dbReference type="EMBL" id="KRM62761.1"/>
    </source>
</evidence>
<evidence type="ECO:0000256" key="2">
    <source>
        <dbReference type="ARBA" id="ARBA00022679"/>
    </source>
</evidence>
<keyword evidence="6 8" id="KW-0443">Lipid metabolism</keyword>
<dbReference type="InterPro" id="IPR008278">
    <property type="entry name" value="4-PPantetheinyl_Trfase_dom"/>
</dbReference>
<dbReference type="Proteomes" id="UP000051733">
    <property type="component" value="Unassembled WGS sequence"/>
</dbReference>
<gene>
    <name evidence="8" type="primary">acpS</name>
    <name evidence="10" type="ORF">FC26_GL001192</name>
</gene>
<comment type="function">
    <text evidence="8">Transfers the 4'-phosphopantetheine moiety from coenzyme A to a Ser of acyl-carrier-protein.</text>
</comment>
<comment type="similarity">
    <text evidence="8">Belongs to the P-Pant transferase superfamily. AcpS family.</text>
</comment>
<evidence type="ECO:0000259" key="9">
    <source>
        <dbReference type="Pfam" id="PF01648"/>
    </source>
</evidence>
<keyword evidence="7 8" id="KW-0275">Fatty acid biosynthesis</keyword>
<reference evidence="10 11" key="1">
    <citation type="journal article" date="2015" name="Genome Announc.">
        <title>Expanding the biotechnology potential of lactobacilli through comparative genomics of 213 strains and associated genera.</title>
        <authorList>
            <person name="Sun Z."/>
            <person name="Harris H.M."/>
            <person name="McCann A."/>
            <person name="Guo C."/>
            <person name="Argimon S."/>
            <person name="Zhang W."/>
            <person name="Yang X."/>
            <person name="Jeffery I.B."/>
            <person name="Cooney J.C."/>
            <person name="Kagawa T.F."/>
            <person name="Liu W."/>
            <person name="Song Y."/>
            <person name="Salvetti E."/>
            <person name="Wrobel A."/>
            <person name="Rasinkangas P."/>
            <person name="Parkhill J."/>
            <person name="Rea M.C."/>
            <person name="O'Sullivan O."/>
            <person name="Ritari J."/>
            <person name="Douillard F.P."/>
            <person name="Paul Ross R."/>
            <person name="Yang R."/>
            <person name="Briner A.E."/>
            <person name="Felis G.E."/>
            <person name="de Vos W.M."/>
            <person name="Barrangou R."/>
            <person name="Klaenhammer T.R."/>
            <person name="Caufield P.W."/>
            <person name="Cui Y."/>
            <person name="Zhang H."/>
            <person name="O'Toole P.W."/>
        </authorList>
    </citation>
    <scope>NUCLEOTIDE SEQUENCE [LARGE SCALE GENOMIC DNA]</scope>
    <source>
        <strain evidence="10 11">DSM 20634</strain>
    </source>
</reference>
<dbReference type="OrthoDB" id="517356at2"/>
<dbReference type="InterPro" id="IPR002582">
    <property type="entry name" value="ACPS"/>
</dbReference>
<dbReference type="GO" id="GO:0006633">
    <property type="term" value="P:fatty acid biosynthetic process"/>
    <property type="evidence" value="ECO:0007669"/>
    <property type="project" value="UniProtKB-UniRule"/>
</dbReference>
<dbReference type="HAMAP" id="MF_00101">
    <property type="entry name" value="AcpS"/>
    <property type="match status" value="1"/>
</dbReference>
<keyword evidence="11" id="KW-1185">Reference proteome</keyword>
<dbReference type="STRING" id="1423813.FC26_GL001192"/>
<dbReference type="AlphaFoldDB" id="A0A0R2AFU1"/>
<dbReference type="InterPro" id="IPR004568">
    <property type="entry name" value="Ppantetheine-prot_Trfase_dom"/>
</dbReference>
<comment type="catalytic activity">
    <reaction evidence="8">
        <text>apo-[ACP] + CoA = holo-[ACP] + adenosine 3',5'-bisphosphate + H(+)</text>
        <dbReference type="Rhea" id="RHEA:12068"/>
        <dbReference type="Rhea" id="RHEA-COMP:9685"/>
        <dbReference type="Rhea" id="RHEA-COMP:9690"/>
        <dbReference type="ChEBI" id="CHEBI:15378"/>
        <dbReference type="ChEBI" id="CHEBI:29999"/>
        <dbReference type="ChEBI" id="CHEBI:57287"/>
        <dbReference type="ChEBI" id="CHEBI:58343"/>
        <dbReference type="ChEBI" id="CHEBI:64479"/>
        <dbReference type="EC" id="2.7.8.7"/>
    </reaction>
</comment>
<dbReference type="GO" id="GO:0005737">
    <property type="term" value="C:cytoplasm"/>
    <property type="evidence" value="ECO:0007669"/>
    <property type="project" value="UniProtKB-SubCell"/>
</dbReference>
<dbReference type="Pfam" id="PF01648">
    <property type="entry name" value="ACPS"/>
    <property type="match status" value="1"/>
</dbReference>
<dbReference type="InterPro" id="IPR037143">
    <property type="entry name" value="4-PPantetheinyl_Trfase_dom_sf"/>
</dbReference>
<keyword evidence="2 8" id="KW-0808">Transferase</keyword>
<comment type="subcellular location">
    <subcellularLocation>
        <location evidence="8">Cytoplasm</location>
    </subcellularLocation>
</comment>
<dbReference type="GO" id="GO:0000287">
    <property type="term" value="F:magnesium ion binding"/>
    <property type="evidence" value="ECO:0007669"/>
    <property type="project" value="UniProtKB-UniRule"/>
</dbReference>
<keyword evidence="5 8" id="KW-0460">Magnesium</keyword>
<evidence type="ECO:0000256" key="8">
    <source>
        <dbReference type="HAMAP-Rule" id="MF_00101"/>
    </source>
</evidence>
<evidence type="ECO:0000256" key="6">
    <source>
        <dbReference type="ARBA" id="ARBA00023098"/>
    </source>
</evidence>
<feature type="domain" description="4'-phosphopantetheinyl transferase" evidence="9">
    <location>
        <begin position="5"/>
        <end position="102"/>
    </location>
</feature>
<dbReference type="NCBIfam" id="TIGR00556">
    <property type="entry name" value="pantethn_trn"/>
    <property type="match status" value="1"/>
</dbReference>